<dbReference type="Proteomes" id="UP000796880">
    <property type="component" value="Unassembled WGS sequence"/>
</dbReference>
<sequence length="145" mass="15844">MSCFSCCEEGDIYIAANNGPFMPCRSLKAFSLCNSGDYYAKKAAPKETKIVTIQPIAVSNISVDELKDIIDNFGTKALIGNGPYGRVYYGVLKSGLAAAIKRLDSSKQPEQISMVSRLKHENVVDLVGYYVDGPLRVLAYEHALN</sequence>
<evidence type="ECO:0000256" key="2">
    <source>
        <dbReference type="ARBA" id="ARBA00022679"/>
    </source>
</evidence>
<keyword evidence="5" id="KW-0067">ATP-binding</keyword>
<keyword evidence="2" id="KW-0808">Transferase</keyword>
<evidence type="ECO:0000256" key="5">
    <source>
        <dbReference type="ARBA" id="ARBA00022840"/>
    </source>
</evidence>
<dbReference type="OrthoDB" id="1727301at2759"/>
<proteinExistence type="predicted"/>
<dbReference type="PANTHER" id="PTHR47983:SF49">
    <property type="entry name" value="RECEPTOR-LIKE CYTOPLASMIC KINASE 1"/>
    <property type="match status" value="1"/>
</dbReference>
<dbReference type="GO" id="GO:0005524">
    <property type="term" value="F:ATP binding"/>
    <property type="evidence" value="ECO:0007669"/>
    <property type="project" value="UniProtKB-KW"/>
</dbReference>
<keyword evidence="7" id="KW-1185">Reference proteome</keyword>
<accession>A0A8K0HPJ5</accession>
<dbReference type="GO" id="GO:0016301">
    <property type="term" value="F:kinase activity"/>
    <property type="evidence" value="ECO:0007669"/>
    <property type="project" value="UniProtKB-KW"/>
</dbReference>
<evidence type="ECO:0000256" key="3">
    <source>
        <dbReference type="ARBA" id="ARBA00022741"/>
    </source>
</evidence>
<reference evidence="6" key="1">
    <citation type="submission" date="2020-03" db="EMBL/GenBank/DDBJ databases">
        <title>A high-quality chromosome-level genome assembly of a woody plant with both climbing and erect habits, Rhamnella rubrinervis.</title>
        <authorList>
            <person name="Lu Z."/>
            <person name="Yang Y."/>
            <person name="Zhu X."/>
            <person name="Sun Y."/>
        </authorList>
    </citation>
    <scope>NUCLEOTIDE SEQUENCE</scope>
    <source>
        <strain evidence="6">BYM</strain>
        <tissue evidence="6">Leaf</tissue>
    </source>
</reference>
<evidence type="ECO:0008006" key="8">
    <source>
        <dbReference type="Google" id="ProtNLM"/>
    </source>
</evidence>
<evidence type="ECO:0000313" key="6">
    <source>
        <dbReference type="EMBL" id="KAF3455793.1"/>
    </source>
</evidence>
<protein>
    <recommendedName>
        <fullName evidence="8">Protein kinase domain-containing protein</fullName>
    </recommendedName>
</protein>
<dbReference type="EMBL" id="VOIH02000001">
    <property type="protein sequence ID" value="KAF3455793.1"/>
    <property type="molecule type" value="Genomic_DNA"/>
</dbReference>
<dbReference type="Gene3D" id="3.30.200.20">
    <property type="entry name" value="Phosphorylase Kinase, domain 1"/>
    <property type="match status" value="1"/>
</dbReference>
<keyword evidence="4" id="KW-0418">Kinase</keyword>
<dbReference type="InterPro" id="IPR052101">
    <property type="entry name" value="Plant_StressResp_Kinase"/>
</dbReference>
<gene>
    <name evidence="6" type="ORF">FNV43_RR00435</name>
</gene>
<evidence type="ECO:0000256" key="1">
    <source>
        <dbReference type="ARBA" id="ARBA00022553"/>
    </source>
</evidence>
<organism evidence="6 7">
    <name type="scientific">Rhamnella rubrinervis</name>
    <dbReference type="NCBI Taxonomy" id="2594499"/>
    <lineage>
        <taxon>Eukaryota</taxon>
        <taxon>Viridiplantae</taxon>
        <taxon>Streptophyta</taxon>
        <taxon>Embryophyta</taxon>
        <taxon>Tracheophyta</taxon>
        <taxon>Spermatophyta</taxon>
        <taxon>Magnoliopsida</taxon>
        <taxon>eudicotyledons</taxon>
        <taxon>Gunneridae</taxon>
        <taxon>Pentapetalae</taxon>
        <taxon>rosids</taxon>
        <taxon>fabids</taxon>
        <taxon>Rosales</taxon>
        <taxon>Rhamnaceae</taxon>
        <taxon>rhamnoid group</taxon>
        <taxon>Rhamneae</taxon>
        <taxon>Rhamnella</taxon>
    </lineage>
</organism>
<dbReference type="SUPFAM" id="SSF56112">
    <property type="entry name" value="Protein kinase-like (PK-like)"/>
    <property type="match status" value="1"/>
</dbReference>
<dbReference type="AlphaFoldDB" id="A0A8K0HPJ5"/>
<comment type="caution">
    <text evidence="6">The sequence shown here is derived from an EMBL/GenBank/DDBJ whole genome shotgun (WGS) entry which is preliminary data.</text>
</comment>
<keyword evidence="1" id="KW-0597">Phosphoprotein</keyword>
<name>A0A8K0HPJ5_9ROSA</name>
<evidence type="ECO:0000256" key="4">
    <source>
        <dbReference type="ARBA" id="ARBA00022777"/>
    </source>
</evidence>
<keyword evidence="3" id="KW-0547">Nucleotide-binding</keyword>
<dbReference type="PANTHER" id="PTHR47983">
    <property type="entry name" value="PTO-INTERACTING PROTEIN 1-LIKE"/>
    <property type="match status" value="1"/>
</dbReference>
<dbReference type="InterPro" id="IPR011009">
    <property type="entry name" value="Kinase-like_dom_sf"/>
</dbReference>
<evidence type="ECO:0000313" key="7">
    <source>
        <dbReference type="Proteomes" id="UP000796880"/>
    </source>
</evidence>